<evidence type="ECO:0000313" key="3">
    <source>
        <dbReference type="Proteomes" id="UP000298663"/>
    </source>
</evidence>
<keyword evidence="3" id="KW-1185">Reference proteome</keyword>
<evidence type="ECO:0000256" key="1">
    <source>
        <dbReference type="SAM" id="MobiDB-lite"/>
    </source>
</evidence>
<sequence>MLSSFSASAEKEKNILDQATDLPQPSEPQQPSVDQGWFTRMYNSAASWFGYFAGEQAKGPAQPSTSQTAETTSNLSEAAVSVSLSKVKEDAEQYVEGLKHATVEFLEKSQNLSHDAYKNMREHLHNVADSSKDQASAFVATVENKMQGTMDSASEAYEKIASDVEDKFRELNVSAAKKVDEIIDDLNEPFEDKKEDEERHIEDTLKETKQVVDEAVEKAAKLVTEKEKDISEKLSDLAISAEKELDQLAKHPEDRMMELDEDLSDEAQKVYDFTKDTLSNMKDEEDKEKDD</sequence>
<dbReference type="AlphaFoldDB" id="A0A4U5LNF8"/>
<evidence type="ECO:0000313" key="2">
    <source>
        <dbReference type="EMBL" id="TKR57412.1"/>
    </source>
</evidence>
<name>A0A4U5LNF8_STECR</name>
<feature type="region of interest" description="Disordered" evidence="1">
    <location>
        <begin position="1"/>
        <end position="34"/>
    </location>
</feature>
<gene>
    <name evidence="2" type="ORF">L596_030885</name>
</gene>
<protein>
    <submittedName>
        <fullName evidence="2">Uncharacterized protein</fullName>
    </submittedName>
</protein>
<reference evidence="2 3" key="1">
    <citation type="journal article" date="2015" name="Genome Biol.">
        <title>Comparative genomics of Steinernema reveals deeply conserved gene regulatory networks.</title>
        <authorList>
            <person name="Dillman A.R."/>
            <person name="Macchietto M."/>
            <person name="Porter C.F."/>
            <person name="Rogers A."/>
            <person name="Williams B."/>
            <person name="Antoshechkin I."/>
            <person name="Lee M.M."/>
            <person name="Goodwin Z."/>
            <person name="Lu X."/>
            <person name="Lewis E.E."/>
            <person name="Goodrich-Blair H."/>
            <person name="Stock S.P."/>
            <person name="Adams B.J."/>
            <person name="Sternberg P.W."/>
            <person name="Mortazavi A."/>
        </authorList>
    </citation>
    <scope>NUCLEOTIDE SEQUENCE [LARGE SCALE GENOMIC DNA]</scope>
    <source>
        <strain evidence="2 3">ALL</strain>
    </source>
</reference>
<reference evidence="2 3" key="2">
    <citation type="journal article" date="2019" name="G3 (Bethesda)">
        <title>Hybrid Assembly of the Genome of the Entomopathogenic Nematode Steinernema carpocapsae Identifies the X-Chromosome.</title>
        <authorList>
            <person name="Serra L."/>
            <person name="Macchietto M."/>
            <person name="Macias-Munoz A."/>
            <person name="McGill C.J."/>
            <person name="Rodriguez I.M."/>
            <person name="Rodriguez B."/>
            <person name="Murad R."/>
            <person name="Mortazavi A."/>
        </authorList>
    </citation>
    <scope>NUCLEOTIDE SEQUENCE [LARGE SCALE GENOMIC DNA]</scope>
    <source>
        <strain evidence="2 3">ALL</strain>
    </source>
</reference>
<feature type="compositionally biased region" description="Polar residues" evidence="1">
    <location>
        <begin position="21"/>
        <end position="33"/>
    </location>
</feature>
<dbReference type="Proteomes" id="UP000298663">
    <property type="component" value="Unassembled WGS sequence"/>
</dbReference>
<accession>A0A4U5LNF8</accession>
<proteinExistence type="predicted"/>
<dbReference type="EMBL" id="AZBU02000016">
    <property type="protein sequence ID" value="TKR57412.1"/>
    <property type="molecule type" value="Genomic_DNA"/>
</dbReference>
<organism evidence="2 3">
    <name type="scientific">Steinernema carpocapsae</name>
    <name type="common">Entomopathogenic nematode</name>
    <dbReference type="NCBI Taxonomy" id="34508"/>
    <lineage>
        <taxon>Eukaryota</taxon>
        <taxon>Metazoa</taxon>
        <taxon>Ecdysozoa</taxon>
        <taxon>Nematoda</taxon>
        <taxon>Chromadorea</taxon>
        <taxon>Rhabditida</taxon>
        <taxon>Tylenchina</taxon>
        <taxon>Panagrolaimomorpha</taxon>
        <taxon>Strongyloidoidea</taxon>
        <taxon>Steinernematidae</taxon>
        <taxon>Steinernema</taxon>
    </lineage>
</organism>
<comment type="caution">
    <text evidence="2">The sequence shown here is derived from an EMBL/GenBank/DDBJ whole genome shotgun (WGS) entry which is preliminary data.</text>
</comment>